<accession>A0ABY3SFQ6</accession>
<dbReference type="PROSITE" id="PS51257">
    <property type="entry name" value="PROKAR_LIPOPROTEIN"/>
    <property type="match status" value="1"/>
</dbReference>
<keyword evidence="1" id="KW-0812">Transmembrane</keyword>
<dbReference type="Proteomes" id="UP001649230">
    <property type="component" value="Chromosome"/>
</dbReference>
<organism evidence="2 3">
    <name type="scientific">Paenibacillus hexagrammi</name>
    <dbReference type="NCBI Taxonomy" id="2908839"/>
    <lineage>
        <taxon>Bacteria</taxon>
        <taxon>Bacillati</taxon>
        <taxon>Bacillota</taxon>
        <taxon>Bacilli</taxon>
        <taxon>Bacillales</taxon>
        <taxon>Paenibacillaceae</taxon>
        <taxon>Paenibacillus</taxon>
    </lineage>
</organism>
<evidence type="ECO:0008006" key="4">
    <source>
        <dbReference type="Google" id="ProtNLM"/>
    </source>
</evidence>
<name>A0ABY3SFQ6_9BACL</name>
<keyword evidence="1" id="KW-1133">Transmembrane helix</keyword>
<evidence type="ECO:0000256" key="1">
    <source>
        <dbReference type="SAM" id="Phobius"/>
    </source>
</evidence>
<evidence type="ECO:0000313" key="3">
    <source>
        <dbReference type="Proteomes" id="UP001649230"/>
    </source>
</evidence>
<dbReference type="EMBL" id="CP090978">
    <property type="protein sequence ID" value="UJF32827.1"/>
    <property type="molecule type" value="Genomic_DNA"/>
</dbReference>
<proteinExistence type="predicted"/>
<keyword evidence="1" id="KW-0472">Membrane</keyword>
<feature type="transmembrane region" description="Helical" evidence="1">
    <location>
        <begin position="48"/>
        <end position="70"/>
    </location>
</feature>
<feature type="transmembrane region" description="Helical" evidence="1">
    <location>
        <begin position="7"/>
        <end position="28"/>
    </location>
</feature>
<protein>
    <recommendedName>
        <fullName evidence="4">DUF3955 domain-containing protein</fullName>
    </recommendedName>
</protein>
<evidence type="ECO:0000313" key="2">
    <source>
        <dbReference type="EMBL" id="UJF32827.1"/>
    </source>
</evidence>
<dbReference type="RefSeq" id="WP_235119170.1">
    <property type="nucleotide sequence ID" value="NZ_CP090978.1"/>
</dbReference>
<gene>
    <name evidence="2" type="ORF">L0M14_25140</name>
</gene>
<reference evidence="2 3" key="1">
    <citation type="journal article" date="2024" name="Int. J. Syst. Evol. Microbiol.">
        <title>Paenibacillus hexagrammi sp. nov., a novel bacterium isolated from the gut content of Hexagrammos agrammus.</title>
        <authorList>
            <person name="Jung H.K."/>
            <person name="Kim D.G."/>
            <person name="Zin H."/>
            <person name="Park J."/>
            <person name="Jung H."/>
            <person name="Kim Y.O."/>
            <person name="Kong H.J."/>
            <person name="Kim J.W."/>
            <person name="Kim Y.S."/>
        </authorList>
    </citation>
    <scope>NUCLEOTIDE SEQUENCE [LARGE SCALE GENOMIC DNA]</scope>
    <source>
        <strain evidence="2 3">YPD9-1</strain>
    </source>
</reference>
<keyword evidence="3" id="KW-1185">Reference proteome</keyword>
<sequence>MKRAKLPIAIVGGVVWILSMIACVVIQVQNMTSIEKGFPPQTSFSLFMIIGAIGFIGFLIMVIGIGYMIYSRTQSK</sequence>